<sequence>MVDGDKNKGRSSYWLYCCTKCFQKPSTSEILEPEEKQANGNVLSDSKIVRTKNPGGWRAMPYILGNETFERLATFGLFANFTVYLMRKYHMSQVSVANVLNIWFGITNFAPLIGAFISDTYVGRFRVIAFASIAAFLGMVTVTLTAWLPYLHPPKCQQDINCESPTAAQLGVLFMGLGLLTIGTGGIRPCSIPFGVDQFDPTTEEGIKGINSFYNWYYTTFTVVIMITSTVVVYIQDSVSWVLGFGIPTLLMIGSLALFFLGQRIYVYVKPEGSIFSSIFQVFVAAYRKRGLQLPDEGEIGCRVFYDPPTKVNELSKLPLTNQFRFLNKAAVIEKNDLNPDGSCANQWRLSSVQQVEELKSVLKIGPVWATGIISFTSVSQQGTFTVIQAMKMDRHLGSNFQIPAGSMGVISMITIAIWLPIYDRILVPALRKITKHEGGITLLQRIGIGIIFSLLSMVVAGLVERERRAAAILHPNGAPISVMWLAPQLVLMGFCEAFNFIGQIEFYNKEFPENMRSIANSLFFCSIAGASYVSSLVITIVHKVTRTRNHPDWLTNDLNKGKLDNFYFLLAGMGILNFFYFLFCARRYSYKSNRSAVELENNDVELSLSNKISA</sequence>
<comment type="similarity">
    <text evidence="2">Belongs to the major facilitator superfamily. Proton-dependent oligopeptide transporter (POT/PTR) (TC 2.A.17) family.</text>
</comment>
<evidence type="ECO:0000256" key="6">
    <source>
        <dbReference type="SAM" id="Phobius"/>
    </source>
</evidence>
<dbReference type="OrthoDB" id="8904098at2759"/>
<evidence type="ECO:0000256" key="5">
    <source>
        <dbReference type="ARBA" id="ARBA00023136"/>
    </source>
</evidence>
<proteinExistence type="inferred from homology"/>
<dbReference type="SUPFAM" id="SSF103473">
    <property type="entry name" value="MFS general substrate transporter"/>
    <property type="match status" value="1"/>
</dbReference>
<dbReference type="Pfam" id="PF00854">
    <property type="entry name" value="PTR2"/>
    <property type="match status" value="1"/>
</dbReference>
<evidence type="ECO:0000256" key="1">
    <source>
        <dbReference type="ARBA" id="ARBA00004141"/>
    </source>
</evidence>
<dbReference type="InterPro" id="IPR036259">
    <property type="entry name" value="MFS_trans_sf"/>
</dbReference>
<name>A0A067JBR4_JATCU</name>
<dbReference type="GO" id="GO:0016020">
    <property type="term" value="C:membrane"/>
    <property type="evidence" value="ECO:0007669"/>
    <property type="project" value="UniProtKB-SubCell"/>
</dbReference>
<feature type="transmembrane region" description="Helical" evidence="6">
    <location>
        <begin position="566"/>
        <end position="586"/>
    </location>
</feature>
<dbReference type="Proteomes" id="UP000027138">
    <property type="component" value="Unassembled WGS sequence"/>
</dbReference>
<evidence type="ECO:0000256" key="3">
    <source>
        <dbReference type="ARBA" id="ARBA00022692"/>
    </source>
</evidence>
<feature type="transmembrane region" description="Helical" evidence="6">
    <location>
        <begin position="216"/>
        <end position="235"/>
    </location>
</feature>
<dbReference type="Gene3D" id="1.20.1250.20">
    <property type="entry name" value="MFS general substrate transporter like domains"/>
    <property type="match status" value="1"/>
</dbReference>
<comment type="subcellular location">
    <subcellularLocation>
        <location evidence="1">Membrane</location>
        <topology evidence="1">Multi-pass membrane protein</topology>
    </subcellularLocation>
</comment>
<evidence type="ECO:0000256" key="2">
    <source>
        <dbReference type="ARBA" id="ARBA00005982"/>
    </source>
</evidence>
<feature type="transmembrane region" description="Helical" evidence="6">
    <location>
        <begin position="523"/>
        <end position="546"/>
    </location>
</feature>
<evidence type="ECO:0000313" key="8">
    <source>
        <dbReference type="Proteomes" id="UP000027138"/>
    </source>
</evidence>
<dbReference type="CDD" id="cd17416">
    <property type="entry name" value="MFS_NPF1_2"/>
    <property type="match status" value="1"/>
</dbReference>
<feature type="transmembrane region" description="Helical" evidence="6">
    <location>
        <begin position="403"/>
        <end position="422"/>
    </location>
</feature>
<dbReference type="InterPro" id="IPR000109">
    <property type="entry name" value="POT_fam"/>
</dbReference>
<feature type="transmembrane region" description="Helical" evidence="6">
    <location>
        <begin position="443"/>
        <end position="463"/>
    </location>
</feature>
<organism evidence="7 8">
    <name type="scientific">Jatropha curcas</name>
    <name type="common">Barbados nut</name>
    <dbReference type="NCBI Taxonomy" id="180498"/>
    <lineage>
        <taxon>Eukaryota</taxon>
        <taxon>Viridiplantae</taxon>
        <taxon>Streptophyta</taxon>
        <taxon>Embryophyta</taxon>
        <taxon>Tracheophyta</taxon>
        <taxon>Spermatophyta</taxon>
        <taxon>Magnoliopsida</taxon>
        <taxon>eudicotyledons</taxon>
        <taxon>Gunneridae</taxon>
        <taxon>Pentapetalae</taxon>
        <taxon>rosids</taxon>
        <taxon>fabids</taxon>
        <taxon>Malpighiales</taxon>
        <taxon>Euphorbiaceae</taxon>
        <taxon>Crotonoideae</taxon>
        <taxon>Jatropheae</taxon>
        <taxon>Jatropha</taxon>
    </lineage>
</organism>
<evidence type="ECO:0000256" key="4">
    <source>
        <dbReference type="ARBA" id="ARBA00022989"/>
    </source>
</evidence>
<dbReference type="GO" id="GO:0022857">
    <property type="term" value="F:transmembrane transporter activity"/>
    <property type="evidence" value="ECO:0007669"/>
    <property type="project" value="InterPro"/>
</dbReference>
<accession>A0A067JBR4</accession>
<keyword evidence="8" id="KW-1185">Reference proteome</keyword>
<feature type="transmembrane region" description="Helical" evidence="6">
    <location>
        <begin position="96"/>
        <end position="117"/>
    </location>
</feature>
<keyword evidence="5 6" id="KW-0472">Membrane</keyword>
<feature type="transmembrane region" description="Helical" evidence="6">
    <location>
        <begin position="241"/>
        <end position="261"/>
    </location>
</feature>
<reference evidence="7 8" key="1">
    <citation type="journal article" date="2014" name="PLoS ONE">
        <title>Global Analysis of Gene Expression Profiles in Physic Nut (Jatropha curcas L.) Seedlings Exposed to Salt Stress.</title>
        <authorList>
            <person name="Zhang L."/>
            <person name="Zhang C."/>
            <person name="Wu P."/>
            <person name="Chen Y."/>
            <person name="Li M."/>
            <person name="Jiang H."/>
            <person name="Wu G."/>
        </authorList>
    </citation>
    <scope>NUCLEOTIDE SEQUENCE [LARGE SCALE GENOMIC DNA]</scope>
    <source>
        <strain evidence="8">cv. GZQX0401</strain>
        <tissue evidence="7">Young leaves</tissue>
    </source>
</reference>
<protein>
    <submittedName>
        <fullName evidence="7">Uncharacterized protein</fullName>
    </submittedName>
</protein>
<dbReference type="PANTHER" id="PTHR11654">
    <property type="entry name" value="OLIGOPEPTIDE TRANSPORTER-RELATED"/>
    <property type="match status" value="1"/>
</dbReference>
<keyword evidence="3 6" id="KW-0812">Transmembrane</keyword>
<evidence type="ECO:0000313" key="7">
    <source>
        <dbReference type="EMBL" id="KDP21241.1"/>
    </source>
</evidence>
<dbReference type="KEGG" id="jcu:105649788"/>
<dbReference type="AlphaFoldDB" id="A0A067JBR4"/>
<keyword evidence="4 6" id="KW-1133">Transmembrane helix</keyword>
<gene>
    <name evidence="7" type="ORF">JCGZ_21712</name>
</gene>
<feature type="transmembrane region" description="Helical" evidence="6">
    <location>
        <begin position="129"/>
        <end position="151"/>
    </location>
</feature>
<dbReference type="EMBL" id="KK915662">
    <property type="protein sequence ID" value="KDP21241.1"/>
    <property type="molecule type" value="Genomic_DNA"/>
</dbReference>